<evidence type="ECO:0000313" key="3">
    <source>
        <dbReference type="Proteomes" id="UP000325243"/>
    </source>
</evidence>
<protein>
    <submittedName>
        <fullName evidence="2">Uncharacterized protein</fullName>
    </submittedName>
</protein>
<organism evidence="2 3">
    <name type="scientific">Agromyces mariniharenae</name>
    <dbReference type="NCBI Taxonomy" id="2604423"/>
    <lineage>
        <taxon>Bacteria</taxon>
        <taxon>Bacillati</taxon>
        <taxon>Actinomycetota</taxon>
        <taxon>Actinomycetes</taxon>
        <taxon>Micrococcales</taxon>
        <taxon>Microbacteriaceae</taxon>
        <taxon>Agromyces</taxon>
    </lineage>
</organism>
<keyword evidence="3" id="KW-1185">Reference proteome</keyword>
<feature type="compositionally biased region" description="Basic and acidic residues" evidence="1">
    <location>
        <begin position="8"/>
        <end position="20"/>
    </location>
</feature>
<feature type="region of interest" description="Disordered" evidence="1">
    <location>
        <begin position="1"/>
        <end position="20"/>
    </location>
</feature>
<name>A0A5S4V0P9_9MICO</name>
<evidence type="ECO:0000256" key="1">
    <source>
        <dbReference type="SAM" id="MobiDB-lite"/>
    </source>
</evidence>
<proteinExistence type="predicted"/>
<evidence type="ECO:0000313" key="2">
    <source>
        <dbReference type="EMBL" id="TYL52687.1"/>
    </source>
</evidence>
<dbReference type="RefSeq" id="WP_148732149.1">
    <property type="nucleotide sequence ID" value="NZ_VSSB01000001.1"/>
</dbReference>
<dbReference type="AlphaFoldDB" id="A0A5S4V0P9"/>
<gene>
    <name evidence="2" type="ORF">FYC51_02755</name>
</gene>
<reference evidence="2 3" key="1">
    <citation type="submission" date="2019-08" db="EMBL/GenBank/DDBJ databases">
        <authorList>
            <person name="Hu J."/>
        </authorList>
    </citation>
    <scope>NUCLEOTIDE SEQUENCE [LARGE SCALE GENOMIC DNA]</scope>
    <source>
        <strain evidence="2 3">NEAU-184</strain>
    </source>
</reference>
<dbReference type="EMBL" id="VSSB01000001">
    <property type="protein sequence ID" value="TYL52687.1"/>
    <property type="molecule type" value="Genomic_DNA"/>
</dbReference>
<accession>A0A5S4V0P9</accession>
<dbReference type="Proteomes" id="UP000325243">
    <property type="component" value="Unassembled WGS sequence"/>
</dbReference>
<sequence>MAVIAPPRRPDSHDAEFTVEPDRGGETFVEAFNRVLHLTGFDDRLRRESWAQREMVAFEPPEYAVCTSGEDESFPDPFDMWTEQPGIGRLGVGFLPILPNGVPECA</sequence>
<comment type="caution">
    <text evidence="2">The sequence shown here is derived from an EMBL/GenBank/DDBJ whole genome shotgun (WGS) entry which is preliminary data.</text>
</comment>